<proteinExistence type="predicted"/>
<feature type="transmembrane region" description="Helical" evidence="1">
    <location>
        <begin position="243"/>
        <end position="274"/>
    </location>
</feature>
<gene>
    <name evidence="2" type="ORF">SAMN05444164_5658</name>
</gene>
<feature type="transmembrane region" description="Helical" evidence="1">
    <location>
        <begin position="313"/>
        <end position="333"/>
    </location>
</feature>
<name>A0A1H5D5X8_9BRAD</name>
<evidence type="ECO:0000313" key="2">
    <source>
        <dbReference type="EMBL" id="SED74269.1"/>
    </source>
</evidence>
<feature type="transmembrane region" description="Helical" evidence="1">
    <location>
        <begin position="424"/>
        <end position="447"/>
    </location>
</feature>
<feature type="transmembrane region" description="Helical" evidence="1">
    <location>
        <begin position="183"/>
        <end position="206"/>
    </location>
</feature>
<feature type="transmembrane region" description="Helical" evidence="1">
    <location>
        <begin position="340"/>
        <end position="359"/>
    </location>
</feature>
<evidence type="ECO:0000256" key="1">
    <source>
        <dbReference type="SAM" id="Phobius"/>
    </source>
</evidence>
<dbReference type="OrthoDB" id="5451070at2"/>
<organism evidence="2 3">
    <name type="scientific">Bradyrhizobium erythrophlei</name>
    <dbReference type="NCBI Taxonomy" id="1437360"/>
    <lineage>
        <taxon>Bacteria</taxon>
        <taxon>Pseudomonadati</taxon>
        <taxon>Pseudomonadota</taxon>
        <taxon>Alphaproteobacteria</taxon>
        <taxon>Hyphomicrobiales</taxon>
        <taxon>Nitrobacteraceae</taxon>
        <taxon>Bradyrhizobium</taxon>
    </lineage>
</organism>
<keyword evidence="1" id="KW-0472">Membrane</keyword>
<accession>A0A1H5D5X8</accession>
<feature type="transmembrane region" description="Helical" evidence="1">
    <location>
        <begin position="395"/>
        <end position="412"/>
    </location>
</feature>
<sequence length="449" mass="46568">MTSTSSPSADLAAQAVNPASTGKLTLFVAVLIIVAVAETVGIVQFQIGPGKVLLQPMVWALLIAAAWGLSGRYLPAAARIGPGLQTYAGQLLNAGLLLFVIKMAFTVGGALPEVQKAGWALIFQELGHTFGTLVLGLPIALLLGVKREAVGATFSIGREGNMVIIGEKYGMNSAEGRGVLAEYITGTVLGALFIALLAGFVASLHIFDPRSLAMGAGVGSGSMMAAAIGTINGHSSPEMAKELIAIASAANLMTAVLGFYFALFFSLPVCSWLYDRLEPVLGRFSNFSSGNLGPSIASAGETKHGTFGFSDSLLAWITVAGGVLIGNSLTYKVPLLESGAGLLVVLAVVLLVDVLARLLSKVPHILILVVVTTVLGIPGLLPFSNAMIGSVDKLNFLAFTTPVLTLAGFSVAKDLPIFRKLSWRIVVVSLTAASGTFLGATLIAEFFHR</sequence>
<feature type="transmembrane region" description="Helical" evidence="1">
    <location>
        <begin position="53"/>
        <end position="70"/>
    </location>
</feature>
<feature type="transmembrane region" description="Helical" evidence="1">
    <location>
        <begin position="126"/>
        <end position="145"/>
    </location>
</feature>
<feature type="transmembrane region" description="Helical" evidence="1">
    <location>
        <begin position="212"/>
        <end position="231"/>
    </location>
</feature>
<feature type="transmembrane region" description="Helical" evidence="1">
    <location>
        <begin position="24"/>
        <end position="47"/>
    </location>
</feature>
<evidence type="ECO:0008006" key="4">
    <source>
        <dbReference type="Google" id="ProtNLM"/>
    </source>
</evidence>
<dbReference type="InterPro" id="IPR021450">
    <property type="entry name" value="DUF3100"/>
</dbReference>
<dbReference type="AlphaFoldDB" id="A0A1H5D5X8"/>
<feature type="transmembrane region" description="Helical" evidence="1">
    <location>
        <begin position="365"/>
        <end position="383"/>
    </location>
</feature>
<dbReference type="Pfam" id="PF11299">
    <property type="entry name" value="DUF3100"/>
    <property type="match status" value="1"/>
</dbReference>
<feature type="transmembrane region" description="Helical" evidence="1">
    <location>
        <begin position="91"/>
        <end position="111"/>
    </location>
</feature>
<keyword evidence="1" id="KW-0812">Transmembrane</keyword>
<dbReference type="EMBL" id="FNTH01000001">
    <property type="protein sequence ID" value="SED74269.1"/>
    <property type="molecule type" value="Genomic_DNA"/>
</dbReference>
<dbReference type="RefSeq" id="WP_092126479.1">
    <property type="nucleotide sequence ID" value="NZ_FNTH01000001.1"/>
</dbReference>
<protein>
    <recommendedName>
        <fullName evidence="4">DUF3100 domain-containing protein</fullName>
    </recommendedName>
</protein>
<reference evidence="2 3" key="1">
    <citation type="submission" date="2016-10" db="EMBL/GenBank/DDBJ databases">
        <authorList>
            <person name="de Groot N.N."/>
        </authorList>
    </citation>
    <scope>NUCLEOTIDE SEQUENCE [LARGE SCALE GENOMIC DNA]</scope>
    <source>
        <strain evidence="2 3">MT12</strain>
    </source>
</reference>
<keyword evidence="1" id="KW-1133">Transmembrane helix</keyword>
<evidence type="ECO:0000313" key="3">
    <source>
        <dbReference type="Proteomes" id="UP000198992"/>
    </source>
</evidence>
<dbReference type="Proteomes" id="UP000198992">
    <property type="component" value="Unassembled WGS sequence"/>
</dbReference>